<feature type="region of interest" description="Disordered" evidence="1">
    <location>
        <begin position="861"/>
        <end position="904"/>
    </location>
</feature>
<comment type="caution">
    <text evidence="5">The sequence shown here is derived from an EMBL/GenBank/DDBJ whole genome shotgun (WGS) entry which is preliminary data.</text>
</comment>
<feature type="domain" description="U1-type" evidence="4">
    <location>
        <begin position="399"/>
        <end position="433"/>
    </location>
</feature>
<dbReference type="InterPro" id="IPR013087">
    <property type="entry name" value="Znf_C2H2_type"/>
</dbReference>
<organism evidence="5 6">
    <name type="scientific">Anisodus acutangulus</name>
    <dbReference type="NCBI Taxonomy" id="402998"/>
    <lineage>
        <taxon>Eukaryota</taxon>
        <taxon>Viridiplantae</taxon>
        <taxon>Streptophyta</taxon>
        <taxon>Embryophyta</taxon>
        <taxon>Tracheophyta</taxon>
        <taxon>Spermatophyta</taxon>
        <taxon>Magnoliopsida</taxon>
        <taxon>eudicotyledons</taxon>
        <taxon>Gunneridae</taxon>
        <taxon>Pentapetalae</taxon>
        <taxon>asterids</taxon>
        <taxon>lamiids</taxon>
        <taxon>Solanales</taxon>
        <taxon>Solanaceae</taxon>
        <taxon>Solanoideae</taxon>
        <taxon>Hyoscyameae</taxon>
        <taxon>Anisodus</taxon>
    </lineage>
</organism>
<feature type="compositionally biased region" description="Basic and acidic residues" evidence="1">
    <location>
        <begin position="563"/>
        <end position="573"/>
    </location>
</feature>
<feature type="compositionally biased region" description="Basic and acidic residues" evidence="1">
    <location>
        <begin position="879"/>
        <end position="892"/>
    </location>
</feature>
<keyword evidence="2" id="KW-0732">Signal</keyword>
<dbReference type="InterPro" id="IPR036236">
    <property type="entry name" value="Znf_C2H2_sf"/>
</dbReference>
<feature type="compositionally biased region" description="Polar residues" evidence="1">
    <location>
        <begin position="869"/>
        <end position="878"/>
    </location>
</feature>
<feature type="chain" id="PRO_5040201445" description="HVA22-like protein" evidence="2">
    <location>
        <begin position="18"/>
        <end position="904"/>
    </location>
</feature>
<dbReference type="SMART" id="SM00451">
    <property type="entry name" value="ZnF_U1"/>
    <property type="match status" value="5"/>
</dbReference>
<evidence type="ECO:0000256" key="1">
    <source>
        <dbReference type="SAM" id="MobiDB-lite"/>
    </source>
</evidence>
<name>A0A9Q1M0H8_9SOLA</name>
<dbReference type="Proteomes" id="UP001152561">
    <property type="component" value="Unassembled WGS sequence"/>
</dbReference>
<feature type="compositionally biased region" description="Basic and acidic residues" evidence="1">
    <location>
        <begin position="584"/>
        <end position="612"/>
    </location>
</feature>
<feature type="region of interest" description="Disordered" evidence="1">
    <location>
        <begin position="682"/>
        <end position="703"/>
    </location>
</feature>
<accession>A0A9Q1M0H8</accession>
<feature type="compositionally biased region" description="Basic and acidic residues" evidence="1">
    <location>
        <begin position="437"/>
        <end position="448"/>
    </location>
</feature>
<dbReference type="PANTHER" id="PTHR47487">
    <property type="entry name" value="OS06G0651300 PROTEIN-RELATED"/>
    <property type="match status" value="1"/>
</dbReference>
<dbReference type="GO" id="GO:0003676">
    <property type="term" value="F:nucleic acid binding"/>
    <property type="evidence" value="ECO:0007669"/>
    <property type="project" value="InterPro"/>
</dbReference>
<evidence type="ECO:0000259" key="3">
    <source>
        <dbReference type="SMART" id="SM00355"/>
    </source>
</evidence>
<feature type="region of interest" description="Disordered" evidence="1">
    <location>
        <begin position="437"/>
        <end position="488"/>
    </location>
</feature>
<feature type="compositionally biased region" description="Basic and acidic residues" evidence="1">
    <location>
        <begin position="459"/>
        <end position="472"/>
    </location>
</feature>
<dbReference type="Pfam" id="PF12874">
    <property type="entry name" value="zf-met"/>
    <property type="match status" value="5"/>
</dbReference>
<dbReference type="PANTHER" id="PTHR47487:SF16">
    <property type="entry name" value="C2H2-TYPE DOMAIN-CONTAINING PROTEIN"/>
    <property type="match status" value="1"/>
</dbReference>
<dbReference type="AlphaFoldDB" id="A0A9Q1M0H8"/>
<feature type="domain" description="U1-type" evidence="4">
    <location>
        <begin position="819"/>
        <end position="853"/>
    </location>
</feature>
<evidence type="ECO:0000256" key="2">
    <source>
        <dbReference type="SAM" id="SignalP"/>
    </source>
</evidence>
<feature type="domain" description="C2H2-type" evidence="3">
    <location>
        <begin position="402"/>
        <end position="426"/>
    </location>
</feature>
<dbReference type="Pfam" id="PF03134">
    <property type="entry name" value="TB2_DP1_HVA22"/>
    <property type="match status" value="1"/>
</dbReference>
<feature type="compositionally biased region" description="Basic and acidic residues" evidence="1">
    <location>
        <begin position="313"/>
        <end position="323"/>
    </location>
</feature>
<feature type="domain" description="U1-type" evidence="4">
    <location>
        <begin position="524"/>
        <end position="558"/>
    </location>
</feature>
<sequence length="904" mass="101479">MGFLRLIDFLACRLVLALVYPLCASIRAIETGSKYHMRKLVTYWTIFSFISLFEHLFEKLIEWVPLWPYIKLITICWLVIPQFNGACYLYQNLIRPCFPVKLHDSISQFNSSCYAYKRLLYLCLSLKLQTVTDWFNKPMEDPSLKNETFLAVAERYLEDNGSDALEKLIANKSKDDNSNRHAEDIKPTDTSDEAGTPTPNQILYEEGGPVWEDFKVMEHMAKHEAAGPKQVKNVKENDVQIEKKTTAVQIKETSVPADAGEIKLPETNSVKNVQTEWTCAVCQVTTNSEHDLKSHLLGWRHKAKCEGLKTCKQTAKSEERSNDTTKSNQLNQEQVKHAATAQSEHSANKAAEPKQVKNVKENDVQIEKKTTAVQIKETAVPADAGEIKLPETNSVKNVQTEWTCAVCQATTNSEHDLKSHLLGWRHKAKCEGLKTCKQTAKSEERSSDTTKSNQLNQEQVKHAATERSEHSANKAAEPKQVTSVKESNIQIEKKTTAVQIKETAVPADAGEIKLPETNSVKNVQTEWTCAVCQATTNSEHDLKSHLLGWRHKAKCEGLKTCKQTAKSEERSSDTTKSNQLNQEQVKHAATERSEHSANKAAEPKQENDVQIEKKTTAVQIKETSVPADAGEIKLPETNSVKNVQTEWTCAVCQVTTSSEYVLKSHLLGRRHKAKCEGLKTCKQTAKSEERSNDTTKSNQLNQEQVKHAATTRLEHSANKVAEPKQVTSVKESNIQIEKKTTNCGRLKKQMFQQMPEIKLPETNSQKERSTEWTCAVTSVKESNVQIEKKTTAVQIKETAVPADAGEIKLPETNSVKNVQTEWTCAVCQVTTNSEHDLKSHLLGRRHKAMCEGLKTCKQTAKSEERSSDTTKSNQLNQEQVKHAATERSEHSANKAAEPKQVIIF</sequence>
<dbReference type="Gene3D" id="3.30.160.60">
    <property type="entry name" value="Classic Zinc Finger"/>
    <property type="match status" value="5"/>
</dbReference>
<dbReference type="EMBL" id="JAJAGQ010000012">
    <property type="protein sequence ID" value="KAJ8548158.1"/>
    <property type="molecule type" value="Genomic_DNA"/>
</dbReference>
<feature type="signal peptide" evidence="2">
    <location>
        <begin position="1"/>
        <end position="17"/>
    </location>
</feature>
<dbReference type="OrthoDB" id="434647at2759"/>
<feature type="compositionally biased region" description="Polar residues" evidence="1">
    <location>
        <begin position="449"/>
        <end position="458"/>
    </location>
</feature>
<evidence type="ECO:0000313" key="5">
    <source>
        <dbReference type="EMBL" id="KAJ8548158.1"/>
    </source>
</evidence>
<feature type="compositionally biased region" description="Polar residues" evidence="1">
    <location>
        <begin position="694"/>
        <end position="703"/>
    </location>
</feature>
<feature type="domain" description="U1-type" evidence="4">
    <location>
        <begin position="644"/>
        <end position="678"/>
    </location>
</feature>
<feature type="compositionally biased region" description="Basic and acidic residues" evidence="1">
    <location>
        <begin position="172"/>
        <end position="189"/>
    </location>
</feature>
<feature type="domain" description="C2H2-type" evidence="3">
    <location>
        <begin position="822"/>
        <end position="846"/>
    </location>
</feature>
<feature type="compositionally biased region" description="Polar residues" evidence="1">
    <location>
        <begin position="574"/>
        <end position="583"/>
    </location>
</feature>
<proteinExistence type="predicted"/>
<feature type="domain" description="C2H2-type" evidence="3">
    <location>
        <begin position="527"/>
        <end position="551"/>
    </location>
</feature>
<feature type="compositionally biased region" description="Basic and acidic residues" evidence="1">
    <location>
        <begin position="351"/>
        <end position="362"/>
    </location>
</feature>
<feature type="domain" description="C2H2-type" evidence="3">
    <location>
        <begin position="647"/>
        <end position="671"/>
    </location>
</feature>
<reference evidence="6" key="1">
    <citation type="journal article" date="2023" name="Proc. Natl. Acad. Sci. U.S.A.">
        <title>Genomic and structural basis for evolution of tropane alkaloid biosynthesis.</title>
        <authorList>
            <person name="Wanga Y.-J."/>
            <person name="Taina T."/>
            <person name="Yua J.-Y."/>
            <person name="Lia J."/>
            <person name="Xua B."/>
            <person name="Chenc J."/>
            <person name="D'Auriad J.C."/>
            <person name="Huanga J.-P."/>
            <person name="Huanga S.-X."/>
        </authorList>
    </citation>
    <scope>NUCLEOTIDE SEQUENCE [LARGE SCALE GENOMIC DNA]</scope>
    <source>
        <strain evidence="6">cv. KIB-2019</strain>
    </source>
</reference>
<feature type="domain" description="C2H2-type" evidence="3">
    <location>
        <begin position="277"/>
        <end position="301"/>
    </location>
</feature>
<dbReference type="GO" id="GO:0008270">
    <property type="term" value="F:zinc ion binding"/>
    <property type="evidence" value="ECO:0007669"/>
    <property type="project" value="InterPro"/>
</dbReference>
<dbReference type="InterPro" id="IPR003604">
    <property type="entry name" value="Matrin/U1-like-C_Znf_C2H2"/>
</dbReference>
<protein>
    <recommendedName>
        <fullName evidence="7">HVA22-like protein</fullName>
    </recommendedName>
</protein>
<dbReference type="SMART" id="SM00355">
    <property type="entry name" value="ZnF_C2H2"/>
    <property type="match status" value="5"/>
</dbReference>
<evidence type="ECO:0008006" key="7">
    <source>
        <dbReference type="Google" id="ProtNLM"/>
    </source>
</evidence>
<gene>
    <name evidence="5" type="ORF">K7X08_021394</name>
</gene>
<feature type="region of interest" description="Disordered" evidence="1">
    <location>
        <begin position="313"/>
        <end position="332"/>
    </location>
</feature>
<dbReference type="InterPro" id="IPR004345">
    <property type="entry name" value="TB2_DP1_HVA22"/>
</dbReference>
<evidence type="ECO:0000259" key="4">
    <source>
        <dbReference type="SMART" id="SM00451"/>
    </source>
</evidence>
<feature type="compositionally biased region" description="Basic and acidic residues" evidence="1">
    <location>
        <begin position="682"/>
        <end position="693"/>
    </location>
</feature>
<feature type="region of interest" description="Disordered" evidence="1">
    <location>
        <begin position="339"/>
        <end position="362"/>
    </location>
</feature>
<keyword evidence="6" id="KW-1185">Reference proteome</keyword>
<feature type="domain" description="U1-type" evidence="4">
    <location>
        <begin position="274"/>
        <end position="308"/>
    </location>
</feature>
<dbReference type="SUPFAM" id="SSF57667">
    <property type="entry name" value="beta-beta-alpha zinc fingers"/>
    <property type="match status" value="5"/>
</dbReference>
<feature type="region of interest" description="Disordered" evidence="1">
    <location>
        <begin position="170"/>
        <end position="202"/>
    </location>
</feature>
<evidence type="ECO:0000313" key="6">
    <source>
        <dbReference type="Proteomes" id="UP001152561"/>
    </source>
</evidence>
<feature type="region of interest" description="Disordered" evidence="1">
    <location>
        <begin position="563"/>
        <end position="612"/>
    </location>
</feature>